<organism evidence="1">
    <name type="scientific">marine sediment metagenome</name>
    <dbReference type="NCBI Taxonomy" id="412755"/>
    <lineage>
        <taxon>unclassified sequences</taxon>
        <taxon>metagenomes</taxon>
        <taxon>ecological metagenomes</taxon>
    </lineage>
</organism>
<proteinExistence type="predicted"/>
<sequence>PLSDRLKIDVKSNGADVLTDQIRVQDPVAAAVFRVDGEGSMFVTAVFSDLIPKSAFSLDLGSVAERWNKAWLSALDVAGPVVIVGDVDIDGAVGITNSDLSVQGDILPTGSSRDLGSVASPWEAAFAKRIALGPPPSGFEFLQGTGTTFPISAGIRGTAWSLASVVGAATAGATFVAHETIISTQYSSGTADLLLGYDLKLNPGDSGGTVSEVVGYRVKPDSFGTGVVVTDYKGFEVKSFSGSPVVTNAYGLFIEDIVTGGGPVITNAFAIRTGLGLVQFGEDVAVLGSLLGTGGTLTIDDALVLTGVLTGGGTVEVGDPLHPDAAGVDIGGIAAADRWRNVFCEQVRASDVPIGVMTDATAGVTAFTENYVIVDFASTPVLRGGVTGGAGTDRFTVPSDGFYQVTYFIPIGDASGTPNAQTVCQGRCVVNGGGTPVVILFSDSQAAFNNEVRNALVSSFPVELVEGDTIEVQVKQRNVDGGVPSPAANFAEYPNRDDTETEVDPYFTITAISLTN</sequence>
<dbReference type="Gene3D" id="2.60.120.40">
    <property type="match status" value="1"/>
</dbReference>
<dbReference type="AlphaFoldDB" id="A0A0F9FNG7"/>
<dbReference type="InterPro" id="IPR008983">
    <property type="entry name" value="Tumour_necrosis_fac-like_dom"/>
</dbReference>
<reference evidence="1" key="1">
    <citation type="journal article" date="2015" name="Nature">
        <title>Complex archaea that bridge the gap between prokaryotes and eukaryotes.</title>
        <authorList>
            <person name="Spang A."/>
            <person name="Saw J.H."/>
            <person name="Jorgensen S.L."/>
            <person name="Zaremba-Niedzwiedzka K."/>
            <person name="Martijn J."/>
            <person name="Lind A.E."/>
            <person name="van Eijk R."/>
            <person name="Schleper C."/>
            <person name="Guy L."/>
            <person name="Ettema T.J."/>
        </authorList>
    </citation>
    <scope>NUCLEOTIDE SEQUENCE</scope>
</reference>
<comment type="caution">
    <text evidence="1">The sequence shown here is derived from an EMBL/GenBank/DDBJ whole genome shotgun (WGS) entry which is preliminary data.</text>
</comment>
<protein>
    <submittedName>
        <fullName evidence="1">Uncharacterized protein</fullName>
    </submittedName>
</protein>
<accession>A0A0F9FNG7</accession>
<dbReference type="EMBL" id="LAZR01022975">
    <property type="protein sequence ID" value="KKL80046.1"/>
    <property type="molecule type" value="Genomic_DNA"/>
</dbReference>
<gene>
    <name evidence="1" type="ORF">LCGC14_2008720</name>
</gene>
<name>A0A0F9FNG7_9ZZZZ</name>
<feature type="non-terminal residue" evidence="1">
    <location>
        <position position="1"/>
    </location>
</feature>
<evidence type="ECO:0000313" key="1">
    <source>
        <dbReference type="EMBL" id="KKL80046.1"/>
    </source>
</evidence>